<proteinExistence type="inferred from homology"/>
<protein>
    <recommendedName>
        <fullName evidence="6">Aminotransferase</fullName>
        <ecNumber evidence="6">2.6.1.-</ecNumber>
    </recommendedName>
</protein>
<dbReference type="RefSeq" id="WP_205627041.1">
    <property type="nucleotide sequence ID" value="NZ_CP011125.1"/>
</dbReference>
<dbReference type="EC" id="2.6.1.-" evidence="6"/>
<keyword evidence="3 6" id="KW-0032">Aminotransferase</keyword>
<dbReference type="PANTHER" id="PTHR46383:SF1">
    <property type="entry name" value="ASPARTATE AMINOTRANSFERASE"/>
    <property type="match status" value="1"/>
</dbReference>
<dbReference type="InterPro" id="IPR004839">
    <property type="entry name" value="Aminotransferase_I/II_large"/>
</dbReference>
<dbReference type="Gene3D" id="3.90.1150.10">
    <property type="entry name" value="Aspartate Aminotransferase, domain 1"/>
    <property type="match status" value="1"/>
</dbReference>
<evidence type="ECO:0000256" key="5">
    <source>
        <dbReference type="ARBA" id="ARBA00022898"/>
    </source>
</evidence>
<comment type="similarity">
    <text evidence="2 6">Belongs to the class-I pyridoxal-phosphate-dependent aminotransferase family.</text>
</comment>
<dbReference type="GO" id="GO:0030170">
    <property type="term" value="F:pyridoxal phosphate binding"/>
    <property type="evidence" value="ECO:0007669"/>
    <property type="project" value="InterPro"/>
</dbReference>
<dbReference type="Gene3D" id="3.40.640.10">
    <property type="entry name" value="Type I PLP-dependent aspartate aminotransferase-like (Major domain)"/>
    <property type="match status" value="1"/>
</dbReference>
<dbReference type="SUPFAM" id="SSF53383">
    <property type="entry name" value="PLP-dependent transferases"/>
    <property type="match status" value="1"/>
</dbReference>
<dbReference type="EMBL" id="CP011125">
    <property type="protein sequence ID" value="AKF04928.1"/>
    <property type="molecule type" value="Genomic_DNA"/>
</dbReference>
<evidence type="ECO:0000259" key="7">
    <source>
        <dbReference type="Pfam" id="PF00155"/>
    </source>
</evidence>
<feature type="domain" description="Aminotransferase class I/classII large" evidence="7">
    <location>
        <begin position="55"/>
        <end position="398"/>
    </location>
</feature>
<accession>A0A0F6YGP5</accession>
<dbReference type="Proteomes" id="UP000034883">
    <property type="component" value="Chromosome"/>
</dbReference>
<dbReference type="InterPro" id="IPR015422">
    <property type="entry name" value="PyrdxlP-dep_Trfase_small"/>
</dbReference>
<gene>
    <name evidence="8" type="ORF">DB32_002077</name>
</gene>
<dbReference type="InterPro" id="IPR015421">
    <property type="entry name" value="PyrdxlP-dep_Trfase_major"/>
</dbReference>
<evidence type="ECO:0000313" key="8">
    <source>
        <dbReference type="EMBL" id="AKF04928.1"/>
    </source>
</evidence>
<evidence type="ECO:0000256" key="4">
    <source>
        <dbReference type="ARBA" id="ARBA00022679"/>
    </source>
</evidence>
<evidence type="ECO:0000256" key="6">
    <source>
        <dbReference type="RuleBase" id="RU000481"/>
    </source>
</evidence>
<dbReference type="PANTHER" id="PTHR46383">
    <property type="entry name" value="ASPARTATE AMINOTRANSFERASE"/>
    <property type="match status" value="1"/>
</dbReference>
<keyword evidence="9" id="KW-1185">Reference proteome</keyword>
<dbReference type="InterPro" id="IPR004838">
    <property type="entry name" value="NHTrfase_class1_PyrdxlP-BS"/>
</dbReference>
<reference evidence="8 9" key="1">
    <citation type="submission" date="2015-03" db="EMBL/GenBank/DDBJ databases">
        <title>Genome assembly of Sandaracinus amylolyticus DSM 53668.</title>
        <authorList>
            <person name="Sharma G."/>
            <person name="Subramanian S."/>
        </authorList>
    </citation>
    <scope>NUCLEOTIDE SEQUENCE [LARGE SCALE GENOMIC DNA]</scope>
    <source>
        <strain evidence="8 9">DSM 53668</strain>
    </source>
</reference>
<sequence length="447" mass="48245">MTDPSLRLPSRLSLSLTSTGAEEAGLDPRLVGLRPSATLAIQERSAQLAQSGVPVVRFGLGQSPFPVPLPVTDALRANAAQKEYLPVRGLPALRVAIARHLWNRHGVGRSSEDVLIAPGTKELMFLLQVVFRGRVVVPTPAWVSYVPQARILGRDVSLLATREEDRFQIDPDALDRLCREGGRAPRVLILNSPSNPTGVAHDRARLAAIADVARAHGMIVLSDEIYGELHFSTSQARHTSIATMYDEGTIVSTGLSKWCGAGGWRLGCFVFPPRLRWLLDAMAVVASETYSATSAPIQHAAVRAFQPDPRIEADLVASRRVLGALVRWACARLRDAGARVVEPDAAFYVFPSFEPLRAQLEARGIHDDVQLAERLLIDEGVAALPGSEFGADPRALHLRLALVDFDGARALTAAAASAGAIDETFLRAWCAPTVHGIERIARFATAS</sequence>
<organism evidence="8 9">
    <name type="scientific">Sandaracinus amylolyticus</name>
    <dbReference type="NCBI Taxonomy" id="927083"/>
    <lineage>
        <taxon>Bacteria</taxon>
        <taxon>Pseudomonadati</taxon>
        <taxon>Myxococcota</taxon>
        <taxon>Polyangia</taxon>
        <taxon>Polyangiales</taxon>
        <taxon>Sandaracinaceae</taxon>
        <taxon>Sandaracinus</taxon>
    </lineage>
</organism>
<evidence type="ECO:0000313" key="9">
    <source>
        <dbReference type="Proteomes" id="UP000034883"/>
    </source>
</evidence>
<dbReference type="GO" id="GO:0008483">
    <property type="term" value="F:transaminase activity"/>
    <property type="evidence" value="ECO:0007669"/>
    <property type="project" value="UniProtKB-KW"/>
</dbReference>
<dbReference type="CDD" id="cd00609">
    <property type="entry name" value="AAT_like"/>
    <property type="match status" value="1"/>
</dbReference>
<dbReference type="PROSITE" id="PS00105">
    <property type="entry name" value="AA_TRANSFER_CLASS_1"/>
    <property type="match status" value="1"/>
</dbReference>
<evidence type="ECO:0000256" key="2">
    <source>
        <dbReference type="ARBA" id="ARBA00007441"/>
    </source>
</evidence>
<dbReference type="InterPro" id="IPR015424">
    <property type="entry name" value="PyrdxlP-dep_Trfase"/>
</dbReference>
<dbReference type="GO" id="GO:0006520">
    <property type="term" value="P:amino acid metabolic process"/>
    <property type="evidence" value="ECO:0007669"/>
    <property type="project" value="InterPro"/>
</dbReference>
<evidence type="ECO:0000256" key="1">
    <source>
        <dbReference type="ARBA" id="ARBA00001933"/>
    </source>
</evidence>
<name>A0A0F6YGP5_9BACT</name>
<dbReference type="Pfam" id="PF00155">
    <property type="entry name" value="Aminotran_1_2"/>
    <property type="match status" value="1"/>
</dbReference>
<dbReference type="AlphaFoldDB" id="A0A0F6YGP5"/>
<dbReference type="KEGG" id="samy:DB32_002077"/>
<dbReference type="InterPro" id="IPR050596">
    <property type="entry name" value="AspAT/PAT-like"/>
</dbReference>
<dbReference type="STRING" id="927083.DB32_002077"/>
<keyword evidence="4 6" id="KW-0808">Transferase</keyword>
<evidence type="ECO:0000256" key="3">
    <source>
        <dbReference type="ARBA" id="ARBA00022576"/>
    </source>
</evidence>
<keyword evidence="5" id="KW-0663">Pyridoxal phosphate</keyword>
<comment type="cofactor">
    <cofactor evidence="1 6">
        <name>pyridoxal 5'-phosphate</name>
        <dbReference type="ChEBI" id="CHEBI:597326"/>
    </cofactor>
</comment>